<dbReference type="InterPro" id="IPR005100">
    <property type="entry name" value="NGN-domain"/>
</dbReference>
<dbReference type="SMART" id="SM00739">
    <property type="entry name" value="KOW"/>
    <property type="match status" value="3"/>
</dbReference>
<evidence type="ECO:0000313" key="6">
    <source>
        <dbReference type="Proteomes" id="UP000029121"/>
    </source>
</evidence>
<name>R0H862_9BRAS</name>
<dbReference type="STRING" id="81985.R0H862"/>
<feature type="region of interest" description="Disordered" evidence="3">
    <location>
        <begin position="1"/>
        <end position="32"/>
    </location>
</feature>
<feature type="compositionally biased region" description="Polar residues" evidence="3">
    <location>
        <begin position="860"/>
        <end position="877"/>
    </location>
</feature>
<feature type="compositionally biased region" description="Basic and acidic residues" evidence="3">
    <location>
        <begin position="81"/>
        <end position="92"/>
    </location>
</feature>
<dbReference type="Pfam" id="PF23348">
    <property type="entry name" value="RDM3_C"/>
    <property type="match status" value="2"/>
</dbReference>
<feature type="region of interest" description="Disordered" evidence="3">
    <location>
        <begin position="391"/>
        <end position="414"/>
    </location>
</feature>
<sequence>MDRKGKGKQVAGSESSSGGKKRKNTVEFRDEGLRIKKRKTPGVLQFFEESAEVGYYGGSSDEDDDGLGFLNDMEEEPEVEESGKSGKGEKGKSSFVFPKEEDINEEEFDRIMEERYKPGSGFLRYADDDVKDSIEMDALAPTSKDPPIWKVKCAIGREKHSVFCLMHKFVEMKKIGTKLQIISVFFVDHVKGFIFIEADKEHDVLEACKNLTGIYATRMVLVSKAETPNLLTVQRKTRKVIEGTWARVKNGIYKGDLAQIVAVSDTRRKALIKLIPRIDIQALTQKYGGGVTIKKGQTPAPRLISSSELEEFRPLIQVRRDRDTGITFEHLDSLMLKDGYLYKKVSLDSLSSWGVIPLKEELLKFTPVDRKETGDVEWISEIYGEEKKKKFLPTGRGNGKGEGSGGGKGEGSSESKSECSYELYNLVCFSRKDFGLIVGVDDKGDGYKVLKEGLDGPVVVTVGKKEMQNGPFDSKFTALDTNSKQISINDVVKISKGPSEGKQGVVRQVYRGIIFLYDEKEEENGGYFCCKSQSCEKVKLFAEDSNEKTGGFDSSAFGDSGSSPKSPLSPEKEWQPRERYSNSNQGDRGGMYSIGQKLRIRVGPLKGYLCRVIALRYSDVTVKLDSQHKHLTVKSEHLAEVRDRNTALSTSGDPSIGSFQPFDMLGTEGSSGDWGKGAGTSDEGGNWNIGAPSTDLNSWGSKPTSDISSQQQTVPDDNTSMWTNAAAENKPSSVSDQPGGWNSWGKTPASEAGTVGGWGDAAASKAENQPSSASDQPGGWNPWGKTPASEAGTVGGWGDGGASKVEASPWEKQGASTSNVADLGSWGTHGGSSDGNKQEDGSVWGKLCEASESGLEKGNGESSWGNKDGNSSASNKEGVSWGLQDKGSDGSKGGSAWGTQGAGFVSGERKDDSFGWNKSSEDSNVNSKGAPGWGKPDDGPSWGNQDKGGSTFVASWGKKDDGGSSWGKKDDGHKDDGGSSWGKKDDGGSSWVKKDDGHKDDGVLSWGKKDDGGSSWGKKDDGHKDDRGSSWGIKVDGGSSWGKKDDGGSSWAKKDDGGSSWGKKDDGPSSWGKKDDGGPSWAKKADGGASWGKMDDGGSSWGKKDDGGSSWGKKDDGGSSWGKKDDGGSSWGKKDDGGSSWGKKDDGGSSWGKKDDGGSSWDNNDDGGYTEQTYDRGGRGFGGRRGGGRRGGWDQSGRGRSLSNSEDLGPWNKPSGGSNWGSGSAWGQQNDGGGGSSWGRQNDNGRKPWNEHGNGGRGFGGGGFRGGFRGGRNQSGREGGRSFDGDQSSSWKTDNQENTWKSDQSGGSDWKKAWGEESNHTKPSGLSSGGVAANWPSWDANSKKDTNDKPGNESKSAWGTSNDQASTDNNTDSRNKWGTSNDRANTDNNTDSWNKKPNNDAGTSGEADNAWGGKTNAVASSPSGSAAWGTGDKKSGW</sequence>
<evidence type="ECO:0000256" key="1">
    <source>
        <dbReference type="ARBA" id="ARBA00004123"/>
    </source>
</evidence>
<feature type="compositionally biased region" description="Polar residues" evidence="3">
    <location>
        <begin position="766"/>
        <end position="775"/>
    </location>
</feature>
<dbReference type="CDD" id="cd09888">
    <property type="entry name" value="NGN_Euk"/>
    <property type="match status" value="1"/>
</dbReference>
<dbReference type="eggNOG" id="KOG1999">
    <property type="taxonomic scope" value="Eukaryota"/>
</dbReference>
<dbReference type="InterPro" id="IPR041977">
    <property type="entry name" value="KOW_Spt5_4"/>
</dbReference>
<feature type="compositionally biased region" description="Polar residues" evidence="3">
    <location>
        <begin position="916"/>
        <end position="927"/>
    </location>
</feature>
<feature type="compositionally biased region" description="Low complexity" evidence="3">
    <location>
        <begin position="551"/>
        <end position="569"/>
    </location>
</feature>
<reference evidence="6" key="1">
    <citation type="journal article" date="2013" name="Nat. Genet.">
        <title>The Capsella rubella genome and the genomic consequences of rapid mating system evolution.</title>
        <authorList>
            <person name="Slotte T."/>
            <person name="Hazzouri K.M."/>
            <person name="Agren J.A."/>
            <person name="Koenig D."/>
            <person name="Maumus F."/>
            <person name="Guo Y.L."/>
            <person name="Steige K."/>
            <person name="Platts A.E."/>
            <person name="Escobar J.S."/>
            <person name="Newman L.K."/>
            <person name="Wang W."/>
            <person name="Mandakova T."/>
            <person name="Vello E."/>
            <person name="Smith L.M."/>
            <person name="Henz S.R."/>
            <person name="Steffen J."/>
            <person name="Takuno S."/>
            <person name="Brandvain Y."/>
            <person name="Coop G."/>
            <person name="Andolfatto P."/>
            <person name="Hu T.T."/>
            <person name="Blanchette M."/>
            <person name="Clark R.M."/>
            <person name="Quesneville H."/>
            <person name="Nordborg M."/>
            <person name="Gaut B.S."/>
            <person name="Lysak M.A."/>
            <person name="Jenkins J."/>
            <person name="Grimwood J."/>
            <person name="Chapman J."/>
            <person name="Prochnik S."/>
            <person name="Shu S."/>
            <person name="Rokhsar D."/>
            <person name="Schmutz J."/>
            <person name="Weigel D."/>
            <person name="Wright S.I."/>
        </authorList>
    </citation>
    <scope>NUCLEOTIDE SEQUENCE [LARGE SCALE GENOMIC DNA]</scope>
    <source>
        <strain evidence="6">cv. Monte Gargano</strain>
    </source>
</reference>
<dbReference type="GO" id="GO:0003729">
    <property type="term" value="F:mRNA binding"/>
    <property type="evidence" value="ECO:0007669"/>
    <property type="project" value="TreeGrafter"/>
</dbReference>
<accession>R0H862</accession>
<dbReference type="InterPro" id="IPR057584">
    <property type="entry name" value="RDM3_C"/>
</dbReference>
<feature type="compositionally biased region" description="Basic and acidic residues" evidence="3">
    <location>
        <begin position="1042"/>
        <end position="1077"/>
    </location>
</feature>
<evidence type="ECO:0000259" key="4">
    <source>
        <dbReference type="SMART" id="SM00739"/>
    </source>
</evidence>
<feature type="domain" description="KOW" evidence="4">
    <location>
        <begin position="239"/>
        <end position="266"/>
    </location>
</feature>
<dbReference type="Gene3D" id="3.30.70.940">
    <property type="entry name" value="NusG, N-terminal domain"/>
    <property type="match status" value="1"/>
</dbReference>
<feature type="region of interest" description="Disordered" evidence="3">
    <location>
        <begin position="54"/>
        <end position="95"/>
    </location>
</feature>
<dbReference type="InterPro" id="IPR041973">
    <property type="entry name" value="KOW_Spt5_1"/>
</dbReference>
<dbReference type="FunFam" id="3.30.70.940:FF:000010">
    <property type="entry name" value="Protein RNA-directed DNA methylation 3"/>
    <property type="match status" value="1"/>
</dbReference>
<dbReference type="FunFam" id="2.30.30.30:FF:000053">
    <property type="entry name" value="Protein RNA-directed DNA methylation 3"/>
    <property type="match status" value="1"/>
</dbReference>
<comment type="subcellular location">
    <subcellularLocation>
        <location evidence="1">Nucleus</location>
    </subcellularLocation>
</comment>
<feature type="compositionally biased region" description="Polar residues" evidence="3">
    <location>
        <begin position="1285"/>
        <end position="1307"/>
    </location>
</feature>
<dbReference type="InterPro" id="IPR039659">
    <property type="entry name" value="SPT5"/>
</dbReference>
<organism evidence="5 6">
    <name type="scientific">Capsella rubella</name>
    <dbReference type="NCBI Taxonomy" id="81985"/>
    <lineage>
        <taxon>Eukaryota</taxon>
        <taxon>Viridiplantae</taxon>
        <taxon>Streptophyta</taxon>
        <taxon>Embryophyta</taxon>
        <taxon>Tracheophyta</taxon>
        <taxon>Spermatophyta</taxon>
        <taxon>Magnoliopsida</taxon>
        <taxon>eudicotyledons</taxon>
        <taxon>Gunneridae</taxon>
        <taxon>Pentapetalae</taxon>
        <taxon>rosids</taxon>
        <taxon>malvids</taxon>
        <taxon>Brassicales</taxon>
        <taxon>Brassicaceae</taxon>
        <taxon>Camelineae</taxon>
        <taxon>Capsella</taxon>
    </lineage>
</organism>
<dbReference type="CDD" id="cd06084">
    <property type="entry name" value="KOW_Spt5_4"/>
    <property type="match status" value="1"/>
</dbReference>
<feature type="region of interest" description="Disordered" evidence="3">
    <location>
        <begin position="550"/>
        <end position="588"/>
    </location>
</feature>
<dbReference type="Proteomes" id="UP000029121">
    <property type="component" value="Unassembled WGS sequence"/>
</dbReference>
<evidence type="ECO:0000256" key="3">
    <source>
        <dbReference type="SAM" id="MobiDB-lite"/>
    </source>
</evidence>
<dbReference type="PANTHER" id="PTHR11125">
    <property type="entry name" value="SUPPRESSOR OF TY 5"/>
    <property type="match status" value="1"/>
</dbReference>
<feature type="compositionally biased region" description="Basic and acidic residues" evidence="3">
    <location>
        <begin position="957"/>
        <end position="1028"/>
    </location>
</feature>
<feature type="compositionally biased region" description="Gly residues" evidence="3">
    <location>
        <begin position="1253"/>
        <end position="1270"/>
    </location>
</feature>
<dbReference type="CDD" id="cd06081">
    <property type="entry name" value="KOW_Spt5_1"/>
    <property type="match status" value="1"/>
</dbReference>
<feature type="compositionally biased region" description="Basic and acidic residues" evidence="3">
    <location>
        <begin position="1341"/>
        <end position="1352"/>
    </location>
</feature>
<proteinExistence type="predicted"/>
<dbReference type="GO" id="GO:0006357">
    <property type="term" value="P:regulation of transcription by RNA polymerase II"/>
    <property type="evidence" value="ECO:0007669"/>
    <property type="project" value="InterPro"/>
</dbReference>
<feature type="domain" description="KOW" evidence="4">
    <location>
        <begin position="591"/>
        <end position="618"/>
    </location>
</feature>
<keyword evidence="2" id="KW-0539">Nucleus</keyword>
<dbReference type="InterPro" id="IPR014722">
    <property type="entry name" value="Rib_uL2_dom2"/>
</dbReference>
<feature type="compositionally biased region" description="Polar residues" evidence="3">
    <location>
        <begin position="1353"/>
        <end position="1392"/>
    </location>
</feature>
<evidence type="ECO:0000313" key="5">
    <source>
        <dbReference type="EMBL" id="EOA19793.1"/>
    </source>
</evidence>
<dbReference type="KEGG" id="crb:17882217"/>
<dbReference type="Pfam" id="PF23042">
    <property type="entry name" value="KOW1_SPT5"/>
    <property type="match status" value="1"/>
</dbReference>
<dbReference type="GO" id="GO:0032784">
    <property type="term" value="P:regulation of DNA-templated transcription elongation"/>
    <property type="evidence" value="ECO:0007669"/>
    <property type="project" value="InterPro"/>
</dbReference>
<feature type="domain" description="KOW" evidence="4">
    <location>
        <begin position="485"/>
        <end position="512"/>
    </location>
</feature>
<dbReference type="Pfam" id="PF03439">
    <property type="entry name" value="Spt5-NGN"/>
    <property type="match status" value="1"/>
</dbReference>
<dbReference type="Pfam" id="PF23291">
    <property type="entry name" value="KOW4_SPT5"/>
    <property type="match status" value="1"/>
</dbReference>
<protein>
    <recommendedName>
        <fullName evidence="4">KOW domain-containing protein</fullName>
    </recommendedName>
</protein>
<feature type="compositionally biased region" description="Basic and acidic residues" evidence="3">
    <location>
        <begin position="1102"/>
        <end position="1157"/>
    </location>
</feature>
<dbReference type="OrthoDB" id="28901at2759"/>
<feature type="compositionally biased region" description="Polar residues" evidence="3">
    <location>
        <begin position="694"/>
        <end position="723"/>
    </location>
</feature>
<dbReference type="GO" id="GO:0032044">
    <property type="term" value="C:DSIF complex"/>
    <property type="evidence" value="ECO:0007669"/>
    <property type="project" value="TreeGrafter"/>
</dbReference>
<gene>
    <name evidence="5" type="ORF">CARUB_v10000039mg</name>
</gene>
<feature type="compositionally biased region" description="Basic and acidic residues" evidence="3">
    <location>
        <begin position="570"/>
        <end position="580"/>
    </location>
</feature>
<dbReference type="Gene3D" id="2.30.30.30">
    <property type="match status" value="1"/>
</dbReference>
<dbReference type="PANTHER" id="PTHR11125:SF8">
    <property type="entry name" value="PROTEIN RNA-DIRECTED DNA METHYLATION 3"/>
    <property type="match status" value="1"/>
</dbReference>
<keyword evidence="6" id="KW-1185">Reference proteome</keyword>
<feature type="compositionally biased region" description="Basic and acidic residues" evidence="3">
    <location>
        <begin position="1309"/>
        <end position="1320"/>
    </location>
</feature>
<feature type="compositionally biased region" description="Low complexity" evidence="3">
    <location>
        <begin position="1215"/>
        <end position="1227"/>
    </location>
</feature>
<dbReference type="InterPro" id="IPR036735">
    <property type="entry name" value="NGN_dom_sf"/>
</dbReference>
<dbReference type="EMBL" id="KB870810">
    <property type="protein sequence ID" value="EOA19793.1"/>
    <property type="molecule type" value="Genomic_DNA"/>
</dbReference>
<evidence type="ECO:0000256" key="2">
    <source>
        <dbReference type="ARBA" id="ARBA00023242"/>
    </source>
</evidence>
<dbReference type="InterPro" id="IPR005824">
    <property type="entry name" value="KOW"/>
</dbReference>
<dbReference type="GO" id="GO:0006368">
    <property type="term" value="P:transcription elongation by RNA polymerase II"/>
    <property type="evidence" value="ECO:0007669"/>
    <property type="project" value="TreeGrafter"/>
</dbReference>
<feature type="compositionally biased region" description="Gly residues" evidence="3">
    <location>
        <begin position="396"/>
        <end position="410"/>
    </location>
</feature>
<feature type="compositionally biased region" description="Acidic residues" evidence="3">
    <location>
        <begin position="60"/>
        <end position="80"/>
    </location>
</feature>
<feature type="region of interest" description="Disordered" evidence="3">
    <location>
        <begin position="664"/>
        <end position="1437"/>
    </location>
</feature>
<dbReference type="InterPro" id="IPR039385">
    <property type="entry name" value="NGN_Euk"/>
</dbReference>